<name>A0AAU8AQQ1_9RHOB</name>
<keyword evidence="4 5" id="KW-0472">Membrane</keyword>
<proteinExistence type="predicted"/>
<feature type="transmembrane region" description="Helical" evidence="5">
    <location>
        <begin position="205"/>
        <end position="236"/>
    </location>
</feature>
<dbReference type="PANTHER" id="PTHR37422:SF17">
    <property type="entry name" value="O-ANTIGEN LIGASE"/>
    <property type="match status" value="1"/>
</dbReference>
<feature type="transmembrane region" description="Helical" evidence="5">
    <location>
        <begin position="133"/>
        <end position="156"/>
    </location>
</feature>
<evidence type="ECO:0000256" key="5">
    <source>
        <dbReference type="SAM" id="Phobius"/>
    </source>
</evidence>
<feature type="transmembrane region" description="Helical" evidence="5">
    <location>
        <begin position="84"/>
        <end position="102"/>
    </location>
</feature>
<feature type="transmembrane region" description="Helical" evidence="5">
    <location>
        <begin position="108"/>
        <end position="126"/>
    </location>
</feature>
<protein>
    <submittedName>
        <fullName evidence="7">O-antigen ligase family protein</fullName>
    </submittedName>
</protein>
<evidence type="ECO:0000256" key="2">
    <source>
        <dbReference type="ARBA" id="ARBA00022692"/>
    </source>
</evidence>
<evidence type="ECO:0000313" key="7">
    <source>
        <dbReference type="EMBL" id="XCC96969.1"/>
    </source>
</evidence>
<evidence type="ECO:0000256" key="3">
    <source>
        <dbReference type="ARBA" id="ARBA00022989"/>
    </source>
</evidence>
<dbReference type="GO" id="GO:0016020">
    <property type="term" value="C:membrane"/>
    <property type="evidence" value="ECO:0007669"/>
    <property type="project" value="UniProtKB-SubCell"/>
</dbReference>
<organism evidence="7">
    <name type="scientific">Alloyangia sp. H15</name>
    <dbReference type="NCBI Taxonomy" id="3029062"/>
    <lineage>
        <taxon>Bacteria</taxon>
        <taxon>Pseudomonadati</taxon>
        <taxon>Pseudomonadota</taxon>
        <taxon>Alphaproteobacteria</taxon>
        <taxon>Rhodobacterales</taxon>
        <taxon>Roseobacteraceae</taxon>
        <taxon>Alloyangia</taxon>
    </lineage>
</organism>
<dbReference type="InterPro" id="IPR007016">
    <property type="entry name" value="O-antigen_ligase-rel_domated"/>
</dbReference>
<dbReference type="InterPro" id="IPR051533">
    <property type="entry name" value="WaaL-like"/>
</dbReference>
<keyword evidence="3 5" id="KW-1133">Transmembrane helix</keyword>
<evidence type="ECO:0000256" key="1">
    <source>
        <dbReference type="ARBA" id="ARBA00004141"/>
    </source>
</evidence>
<reference evidence="7" key="1">
    <citation type="submission" date="2023-02" db="EMBL/GenBank/DDBJ databases">
        <title>Description and genomic characterization of Salipiger bruguierae sp. nov., isolated from the sediment of mangrove plant Bruguiera sexangula.</title>
        <authorList>
            <person name="Long M."/>
        </authorList>
    </citation>
    <scope>NUCLEOTIDE SEQUENCE</scope>
    <source>
        <strain evidence="7">H15</strain>
        <plasmid evidence="7">unnamed1</plasmid>
    </source>
</reference>
<comment type="subcellular location">
    <subcellularLocation>
        <location evidence="1">Membrane</location>
        <topology evidence="1">Multi-pass membrane protein</topology>
    </subcellularLocation>
</comment>
<dbReference type="GO" id="GO:0016874">
    <property type="term" value="F:ligase activity"/>
    <property type="evidence" value="ECO:0007669"/>
    <property type="project" value="UniProtKB-KW"/>
</dbReference>
<accession>A0AAU8AQQ1</accession>
<feature type="transmembrane region" description="Helical" evidence="5">
    <location>
        <begin position="248"/>
        <end position="276"/>
    </location>
</feature>
<keyword evidence="7" id="KW-0614">Plasmid</keyword>
<dbReference type="Pfam" id="PF04932">
    <property type="entry name" value="Wzy_C"/>
    <property type="match status" value="1"/>
</dbReference>
<evidence type="ECO:0000259" key="6">
    <source>
        <dbReference type="Pfam" id="PF04932"/>
    </source>
</evidence>
<dbReference type="EMBL" id="CP123386">
    <property type="protein sequence ID" value="XCC96969.1"/>
    <property type="molecule type" value="Genomic_DNA"/>
</dbReference>
<evidence type="ECO:0000256" key="4">
    <source>
        <dbReference type="ARBA" id="ARBA00023136"/>
    </source>
</evidence>
<feature type="transmembrane region" description="Helical" evidence="5">
    <location>
        <begin position="21"/>
        <end position="41"/>
    </location>
</feature>
<feature type="transmembrane region" description="Helical" evidence="5">
    <location>
        <begin position="53"/>
        <end position="72"/>
    </location>
</feature>
<keyword evidence="2 5" id="KW-0812">Transmembrane</keyword>
<dbReference type="PANTHER" id="PTHR37422">
    <property type="entry name" value="TEICHURONIC ACID BIOSYNTHESIS PROTEIN TUAE"/>
    <property type="match status" value="1"/>
</dbReference>
<feature type="domain" description="O-antigen ligase-related" evidence="6">
    <location>
        <begin position="206"/>
        <end position="350"/>
    </location>
</feature>
<sequence>MSYLLVASRTPVAFNLRRAELLAIGAALFIQSGAIVVLIAMDGGMELTDSGRALLRQVAFPVYLLSVALLALNSGQFIIAMRRSLWLLALHALPFVSVLWSIAPGLTLRRSVALLFSLLLSYAIAIRTTPAQGLRIVSVTLGLCMALSLGMMAAMPGMAISVDDGALRGVFNNKNVLGWAASISSLAAGVMIYDRAAGQRRLGLWIFFPSLACLLFSGSATGLFAAISGAGLGVFYEMLKKTRNLGRAVLVLVFLQLTALILVFLAFFLTPLLGALGKDRTLTGRVPLWQLVDQQIAARPLLGFGYQAFWSEGNPEAWGIWGQIRWFAPHAHNGYREILLNFGVLGGVLVAILLVMILWRGALLHCRSRDSAWLWPNILMGQLLIINLTESTLLVQNHFQWSLMAVVMLWVLLASSGARHRRIAAREVERRASREAAP</sequence>
<dbReference type="AlphaFoldDB" id="A0AAU8AQQ1"/>
<geneLocation type="plasmid" evidence="7">
    <name>unnamed1</name>
</geneLocation>
<gene>
    <name evidence="7" type="ORF">PVT71_23050</name>
</gene>
<feature type="transmembrane region" description="Helical" evidence="5">
    <location>
        <begin position="399"/>
        <end position="418"/>
    </location>
</feature>
<keyword evidence="7" id="KW-0436">Ligase</keyword>
<dbReference type="RefSeq" id="WP_353475860.1">
    <property type="nucleotide sequence ID" value="NZ_CP123386.1"/>
</dbReference>
<feature type="transmembrane region" description="Helical" evidence="5">
    <location>
        <begin position="338"/>
        <end position="359"/>
    </location>
</feature>